<reference evidence="1" key="1">
    <citation type="submission" date="2019-08" db="EMBL/GenBank/DDBJ databases">
        <authorList>
            <person name="Kucharzyk K."/>
            <person name="Murdoch R.W."/>
            <person name="Higgins S."/>
            <person name="Loffler F."/>
        </authorList>
    </citation>
    <scope>NUCLEOTIDE SEQUENCE</scope>
</reference>
<comment type="caution">
    <text evidence="1">The sequence shown here is derived from an EMBL/GenBank/DDBJ whole genome shotgun (WGS) entry which is preliminary data.</text>
</comment>
<dbReference type="EMBL" id="VSSQ01035335">
    <property type="protein sequence ID" value="MPM87534.1"/>
    <property type="molecule type" value="Genomic_DNA"/>
</dbReference>
<gene>
    <name evidence="1" type="ORF">SDC9_134633</name>
</gene>
<name>A0A645DDP0_9ZZZZ</name>
<evidence type="ECO:0000313" key="1">
    <source>
        <dbReference type="EMBL" id="MPM87534.1"/>
    </source>
</evidence>
<accession>A0A645DDP0</accession>
<dbReference type="AlphaFoldDB" id="A0A645DDP0"/>
<organism evidence="1">
    <name type="scientific">bioreactor metagenome</name>
    <dbReference type="NCBI Taxonomy" id="1076179"/>
    <lineage>
        <taxon>unclassified sequences</taxon>
        <taxon>metagenomes</taxon>
        <taxon>ecological metagenomes</taxon>
    </lineage>
</organism>
<proteinExistence type="predicted"/>
<protein>
    <submittedName>
        <fullName evidence="1">Uncharacterized protein</fullName>
    </submittedName>
</protein>
<sequence>MRSGKNQLIALSVIALGAGSDLQPLPFVRNAVVCYEIGVVHIATWVKLLEVFRIAQNSEVAFSVSIEPLSGKDLGTN</sequence>